<organism evidence="1 2">
    <name type="scientific">Pedobacter albus</name>
    <dbReference type="NCBI Taxonomy" id="3113905"/>
    <lineage>
        <taxon>Bacteria</taxon>
        <taxon>Pseudomonadati</taxon>
        <taxon>Bacteroidota</taxon>
        <taxon>Sphingobacteriia</taxon>
        <taxon>Sphingobacteriales</taxon>
        <taxon>Sphingobacteriaceae</taxon>
        <taxon>Pedobacter</taxon>
    </lineage>
</organism>
<proteinExistence type="predicted"/>
<name>A0ABU7IBU5_9SPHI</name>
<dbReference type="RefSeq" id="WP_330109224.1">
    <property type="nucleotide sequence ID" value="NZ_JAZDQT010000003.1"/>
</dbReference>
<dbReference type="EMBL" id="JAZDQT010000003">
    <property type="protein sequence ID" value="MEE1946937.1"/>
    <property type="molecule type" value="Genomic_DNA"/>
</dbReference>
<comment type="caution">
    <text evidence="1">The sequence shown here is derived from an EMBL/GenBank/DDBJ whole genome shotgun (WGS) entry which is preliminary data.</text>
</comment>
<protein>
    <submittedName>
        <fullName evidence="1">Uncharacterized protein</fullName>
    </submittedName>
</protein>
<dbReference type="Proteomes" id="UP001336835">
    <property type="component" value="Unassembled WGS sequence"/>
</dbReference>
<gene>
    <name evidence="1" type="ORF">VRU48_17555</name>
</gene>
<keyword evidence="2" id="KW-1185">Reference proteome</keyword>
<evidence type="ECO:0000313" key="1">
    <source>
        <dbReference type="EMBL" id="MEE1946937.1"/>
    </source>
</evidence>
<accession>A0ABU7IBU5</accession>
<reference evidence="1 2" key="1">
    <citation type="submission" date="2024-01" db="EMBL/GenBank/DDBJ databases">
        <title>Pedobacter sp. nov., isolated from fresh soil.</title>
        <authorList>
            <person name="Le N.T.T."/>
        </authorList>
    </citation>
    <scope>NUCLEOTIDE SEQUENCE [LARGE SCALE GENOMIC DNA]</scope>
    <source>
        <strain evidence="1 2">KR3-3</strain>
    </source>
</reference>
<sequence length="228" mass="26483">MKEQILPTIKKYIGIACESPYSRYKSWDNCRLAFSTTEQHAYHKLELAFFLASWGMYRGSSGLLQRNHLVHQGAVDLLYATPSLKCTESQGVTEADIDEIMELKKRLCEYYQSIPDTDGRKISPTDTLISKIMLGTHSCIPAYDQFFINGLQIQNEYKKHAFFNRESLVKLFAFAKEYEEEIASCQHYVKQKINTYYPVMKIVDMFFWQTGYDKLLALTEACKKETNI</sequence>
<evidence type="ECO:0000313" key="2">
    <source>
        <dbReference type="Proteomes" id="UP001336835"/>
    </source>
</evidence>